<dbReference type="InterPro" id="IPR001119">
    <property type="entry name" value="SLH_dom"/>
</dbReference>
<reference evidence="3 4" key="1">
    <citation type="submission" date="2016-07" db="EMBL/GenBank/DDBJ databases">
        <title>Caryophanon tenue genome sequencing.</title>
        <authorList>
            <person name="Verma A."/>
            <person name="Pal Y."/>
            <person name="Krishnamurthi S."/>
        </authorList>
    </citation>
    <scope>NUCLEOTIDE SEQUENCE [LARGE SCALE GENOMIC DNA]</scope>
    <source>
        <strain evidence="3 4">DSM 14152</strain>
    </source>
</reference>
<dbReference type="Proteomes" id="UP000093199">
    <property type="component" value="Unassembled WGS sequence"/>
</dbReference>
<dbReference type="PROSITE" id="PS51272">
    <property type="entry name" value="SLH"/>
    <property type="match status" value="3"/>
</dbReference>
<feature type="domain" description="SLH" evidence="2">
    <location>
        <begin position="423"/>
        <end position="478"/>
    </location>
</feature>
<gene>
    <name evidence="3" type="ORF">A6M13_13285</name>
</gene>
<dbReference type="InterPro" id="IPR051465">
    <property type="entry name" value="Cell_Envelope_Struct_Comp"/>
</dbReference>
<feature type="domain" description="SLH" evidence="2">
    <location>
        <begin position="298"/>
        <end position="361"/>
    </location>
</feature>
<dbReference type="EMBL" id="MASJ01000014">
    <property type="protein sequence ID" value="OCS85406.1"/>
    <property type="molecule type" value="Genomic_DNA"/>
</dbReference>
<dbReference type="AlphaFoldDB" id="A0A1C0YDZ0"/>
<dbReference type="InterPro" id="IPR008930">
    <property type="entry name" value="Terpenoid_cyclase/PrenylTrfase"/>
</dbReference>
<accession>A0A1C0YDZ0</accession>
<comment type="caution">
    <text evidence="3">The sequence shown here is derived from an EMBL/GenBank/DDBJ whole genome shotgun (WGS) entry which is preliminary data.</text>
</comment>
<proteinExistence type="predicted"/>
<dbReference type="Pfam" id="PF00395">
    <property type="entry name" value="SLH"/>
    <property type="match status" value="3"/>
</dbReference>
<dbReference type="PANTHER" id="PTHR43308">
    <property type="entry name" value="OUTER MEMBRANE PROTEIN ALPHA-RELATED"/>
    <property type="match status" value="1"/>
</dbReference>
<dbReference type="RefSeq" id="WP_066544943.1">
    <property type="nucleotide sequence ID" value="NZ_MASJ01000014.1"/>
</dbReference>
<feature type="chain" id="PRO_5008649049" description="SLH domain-containing protein" evidence="1">
    <location>
        <begin position="24"/>
        <end position="478"/>
    </location>
</feature>
<dbReference type="OrthoDB" id="411361at2"/>
<feature type="signal peptide" evidence="1">
    <location>
        <begin position="1"/>
        <end position="23"/>
    </location>
</feature>
<dbReference type="Gene3D" id="1.50.10.20">
    <property type="match status" value="1"/>
</dbReference>
<evidence type="ECO:0000256" key="1">
    <source>
        <dbReference type="SAM" id="SignalP"/>
    </source>
</evidence>
<evidence type="ECO:0000259" key="2">
    <source>
        <dbReference type="PROSITE" id="PS51272"/>
    </source>
</evidence>
<sequence length="478" mass="53177">MKRLFLVVMMMLSFMLVPQPTHAQDALWQNMSERLQTLVPNPQYGDEWIILALARGGYENDAYYAAYIQDVAKTVAEKKGVLHTLKYTEYSRVILALNAIGANPANIGGYNLYEMLRNVDNVEIQGVNGPVFALLALDSKQYTLTSNPQIREQLLTRILANQLPSGSFTLDGEENNIDMTAMTLQALAPYKERLDVQQSIANALRYIEADLRTITSSESYAQIVVALGALQLPFDQAPFHTVIPSLLSFYDAKTGGFKHLKTDATVNGMATEQGAYAYTAYQRALQGQTSLYVMTDDTTVRPFTDTVNHWVNPYAQQAQQQQLMNGYTDGTFRPNQALTRVQAISILVRALQLPAPTKQPVFTDIQRYAQETQVMIQQAYEAGLIQYNGGQFNPAKSITRAQLAIMMARAYTYKTTLSIPESVPTFTDISNYHAETQQAIAFLANNGIVSKAPTFMPAQPTTRAHAAKMFVQFVGVVN</sequence>
<name>A0A1C0YDZ0_9BACL</name>
<protein>
    <recommendedName>
        <fullName evidence="2">SLH domain-containing protein</fullName>
    </recommendedName>
</protein>
<dbReference type="SUPFAM" id="SSF48239">
    <property type="entry name" value="Terpenoid cyclases/Protein prenyltransferases"/>
    <property type="match status" value="1"/>
</dbReference>
<evidence type="ECO:0000313" key="4">
    <source>
        <dbReference type="Proteomes" id="UP000093199"/>
    </source>
</evidence>
<feature type="domain" description="SLH" evidence="2">
    <location>
        <begin position="362"/>
        <end position="421"/>
    </location>
</feature>
<dbReference type="STRING" id="33978.A6M13_13285"/>
<organism evidence="3 4">
    <name type="scientific">Caryophanon tenue</name>
    <dbReference type="NCBI Taxonomy" id="33978"/>
    <lineage>
        <taxon>Bacteria</taxon>
        <taxon>Bacillati</taxon>
        <taxon>Bacillota</taxon>
        <taxon>Bacilli</taxon>
        <taxon>Bacillales</taxon>
        <taxon>Caryophanaceae</taxon>
        <taxon>Caryophanon</taxon>
    </lineage>
</organism>
<keyword evidence="4" id="KW-1185">Reference proteome</keyword>
<keyword evidence="1" id="KW-0732">Signal</keyword>
<evidence type="ECO:0000313" key="3">
    <source>
        <dbReference type="EMBL" id="OCS85406.1"/>
    </source>
</evidence>